<evidence type="ECO:0000256" key="13">
    <source>
        <dbReference type="ARBA" id="ARBA00022833"/>
    </source>
</evidence>
<keyword evidence="16 18" id="KW-0456">Lyase</keyword>
<evidence type="ECO:0000256" key="14">
    <source>
        <dbReference type="ARBA" id="ARBA00023027"/>
    </source>
</evidence>
<keyword evidence="14 18" id="KW-0520">NAD</keyword>
<evidence type="ECO:0000256" key="9">
    <source>
        <dbReference type="ARBA" id="ARBA00022490"/>
    </source>
</evidence>
<keyword evidence="22" id="KW-1185">Reference proteome</keyword>
<dbReference type="PIRSF" id="PIRSF001455">
    <property type="entry name" value="DHQ_synth"/>
    <property type="match status" value="1"/>
</dbReference>
<comment type="cofactor">
    <cofactor evidence="18">
        <name>Co(2+)</name>
        <dbReference type="ChEBI" id="CHEBI:48828"/>
    </cofactor>
    <cofactor evidence="18">
        <name>Zn(2+)</name>
        <dbReference type="ChEBI" id="CHEBI:29105"/>
    </cofactor>
    <text evidence="18">Binds 1 divalent metal cation per subunit. Can use either Co(2+) or Zn(2+).</text>
</comment>
<comment type="pathway">
    <text evidence="5 18">Metabolic intermediate biosynthesis; chorismate biosynthesis; chorismate from D-erythrose 4-phosphate and phosphoenolpyruvate: step 2/7.</text>
</comment>
<keyword evidence="17 18" id="KW-0170">Cobalt</keyword>
<evidence type="ECO:0000256" key="5">
    <source>
        <dbReference type="ARBA" id="ARBA00004661"/>
    </source>
</evidence>
<dbReference type="EC" id="4.2.3.4" evidence="7 18"/>
<evidence type="ECO:0000256" key="10">
    <source>
        <dbReference type="ARBA" id="ARBA00022605"/>
    </source>
</evidence>
<comment type="caution">
    <text evidence="21">The sequence shown here is derived from an EMBL/GenBank/DDBJ whole genome shotgun (WGS) entry which is preliminary data.</text>
</comment>
<evidence type="ECO:0000256" key="15">
    <source>
        <dbReference type="ARBA" id="ARBA00023141"/>
    </source>
</evidence>
<feature type="domain" description="3-dehydroquinate synthase C-terminal" evidence="20">
    <location>
        <begin position="181"/>
        <end position="328"/>
    </location>
</feature>
<feature type="binding site" evidence="18">
    <location>
        <position position="264"/>
    </location>
    <ligand>
        <name>Zn(2+)</name>
        <dbReference type="ChEBI" id="CHEBI:29105"/>
    </ligand>
</feature>
<evidence type="ECO:0000313" key="22">
    <source>
        <dbReference type="Proteomes" id="UP001501011"/>
    </source>
</evidence>
<accession>A0ABP8IHC8</accession>
<dbReference type="RefSeq" id="WP_345291951.1">
    <property type="nucleotide sequence ID" value="NZ_BAABFV010000001.1"/>
</dbReference>
<evidence type="ECO:0000256" key="3">
    <source>
        <dbReference type="ARBA" id="ARBA00003485"/>
    </source>
</evidence>
<dbReference type="PANTHER" id="PTHR43622:SF7">
    <property type="entry name" value="3-DEHYDROQUINATE SYNTHASE, CHLOROPLASTIC"/>
    <property type="match status" value="1"/>
</dbReference>
<evidence type="ECO:0000256" key="12">
    <source>
        <dbReference type="ARBA" id="ARBA00022741"/>
    </source>
</evidence>
<dbReference type="Proteomes" id="UP001501011">
    <property type="component" value="Unassembled WGS sequence"/>
</dbReference>
<evidence type="ECO:0000256" key="16">
    <source>
        <dbReference type="ARBA" id="ARBA00023239"/>
    </source>
</evidence>
<feature type="binding site" evidence="18">
    <location>
        <begin position="71"/>
        <end position="76"/>
    </location>
    <ligand>
        <name>NAD(+)</name>
        <dbReference type="ChEBI" id="CHEBI:57540"/>
    </ligand>
</feature>
<keyword evidence="10 18" id="KW-0028">Amino-acid biosynthesis</keyword>
<evidence type="ECO:0000259" key="20">
    <source>
        <dbReference type="Pfam" id="PF24621"/>
    </source>
</evidence>
<evidence type="ECO:0000259" key="19">
    <source>
        <dbReference type="Pfam" id="PF01761"/>
    </source>
</evidence>
<feature type="binding site" evidence="18">
    <location>
        <position position="142"/>
    </location>
    <ligand>
        <name>NAD(+)</name>
        <dbReference type="ChEBI" id="CHEBI:57540"/>
    </ligand>
</feature>
<evidence type="ECO:0000256" key="4">
    <source>
        <dbReference type="ARBA" id="ARBA00004496"/>
    </source>
</evidence>
<dbReference type="Pfam" id="PF01761">
    <property type="entry name" value="DHQ_synthase"/>
    <property type="match status" value="1"/>
</dbReference>
<dbReference type="Gene3D" id="1.20.1090.10">
    <property type="entry name" value="Dehydroquinate synthase-like - alpha domain"/>
    <property type="match status" value="1"/>
</dbReference>
<dbReference type="Pfam" id="PF24621">
    <property type="entry name" value="DHQS_C"/>
    <property type="match status" value="1"/>
</dbReference>
<sequence length="368" mass="40448">MKTLDLHLQSKSLDYQILIGKDLLSQNKHFTPVIQGQQVFIVSNKTVAPLYLETLQASLKGYECSVFLLEDGEQHKSFASYQHILDAMLDAGLRRNATLIALGGGVVGDMAGFAAATYQRGIRFLQIPTTLLSQVDSSVGGKTAVNHPKGKNLIGAFHQPSRVITDINTLTTLPDREFKAGIAEIVKAAILYDVTFFEWLETNVSKILSHDEEILVTMIERSCAIKAEIVSLDEKETGVRAWLNLGHTFGHAIERSLGYGELLHGEAVAVGIAMAAEYAVKMFGLPSEDSVRIVRLIESFGLPINIQSEQYHINATILAEAMTLDKKNVDADLTLVLPKSIGEVTIKHSVKVQDVERFLVGYLDMNIV</sequence>
<evidence type="ECO:0000256" key="11">
    <source>
        <dbReference type="ARBA" id="ARBA00022723"/>
    </source>
</evidence>
<dbReference type="EMBL" id="BAABFV010000001">
    <property type="protein sequence ID" value="GAA4358463.1"/>
    <property type="molecule type" value="Genomic_DNA"/>
</dbReference>
<proteinExistence type="inferred from homology"/>
<reference evidence="22" key="1">
    <citation type="journal article" date="2019" name="Int. J. Syst. Evol. Microbiol.">
        <title>The Global Catalogue of Microorganisms (GCM) 10K type strain sequencing project: providing services to taxonomists for standard genome sequencing and annotation.</title>
        <authorList>
            <consortium name="The Broad Institute Genomics Platform"/>
            <consortium name="The Broad Institute Genome Sequencing Center for Infectious Disease"/>
            <person name="Wu L."/>
            <person name="Ma J."/>
        </authorList>
    </citation>
    <scope>NUCLEOTIDE SEQUENCE [LARGE SCALE GENOMIC DNA]</scope>
    <source>
        <strain evidence="22">JCM 17728</strain>
    </source>
</reference>
<protein>
    <recommendedName>
        <fullName evidence="8 18">3-dehydroquinate synthase</fullName>
        <shortName evidence="18">DHQS</shortName>
        <ecNumber evidence="7 18">4.2.3.4</ecNumber>
    </recommendedName>
</protein>
<evidence type="ECO:0000256" key="7">
    <source>
        <dbReference type="ARBA" id="ARBA00013031"/>
    </source>
</evidence>
<gene>
    <name evidence="18 21" type="primary">aroB</name>
    <name evidence="21" type="ORF">GCM10023151_08480</name>
</gene>
<comment type="catalytic activity">
    <reaction evidence="1 18">
        <text>7-phospho-2-dehydro-3-deoxy-D-arabino-heptonate = 3-dehydroquinate + phosphate</text>
        <dbReference type="Rhea" id="RHEA:21968"/>
        <dbReference type="ChEBI" id="CHEBI:32364"/>
        <dbReference type="ChEBI" id="CHEBI:43474"/>
        <dbReference type="ChEBI" id="CHEBI:58394"/>
        <dbReference type="EC" id="4.2.3.4"/>
    </reaction>
</comment>
<keyword evidence="9 18" id="KW-0963">Cytoplasm</keyword>
<organism evidence="21 22">
    <name type="scientific">Kangiella marina</name>
    <dbReference type="NCBI Taxonomy" id="1079178"/>
    <lineage>
        <taxon>Bacteria</taxon>
        <taxon>Pseudomonadati</taxon>
        <taxon>Pseudomonadota</taxon>
        <taxon>Gammaproteobacteria</taxon>
        <taxon>Kangiellales</taxon>
        <taxon>Kangiellaceae</taxon>
        <taxon>Kangiella</taxon>
    </lineage>
</organism>
<feature type="binding site" evidence="18">
    <location>
        <begin position="129"/>
        <end position="130"/>
    </location>
    <ligand>
        <name>NAD(+)</name>
        <dbReference type="ChEBI" id="CHEBI:57540"/>
    </ligand>
</feature>
<comment type="similarity">
    <text evidence="6 18">Belongs to the sugar phosphate cyclases superfamily. Dehydroquinate synthase family.</text>
</comment>
<dbReference type="HAMAP" id="MF_00110">
    <property type="entry name" value="DHQ_synthase"/>
    <property type="match status" value="1"/>
</dbReference>
<keyword evidence="11 18" id="KW-0479">Metal-binding</keyword>
<feature type="binding site" evidence="18">
    <location>
        <begin position="169"/>
        <end position="172"/>
    </location>
    <ligand>
        <name>NAD(+)</name>
        <dbReference type="ChEBI" id="CHEBI:57540"/>
    </ligand>
</feature>
<evidence type="ECO:0000256" key="6">
    <source>
        <dbReference type="ARBA" id="ARBA00005412"/>
    </source>
</evidence>
<dbReference type="NCBIfam" id="TIGR01357">
    <property type="entry name" value="aroB"/>
    <property type="match status" value="1"/>
</dbReference>
<comment type="cofactor">
    <cofactor evidence="2 18">
        <name>NAD(+)</name>
        <dbReference type="ChEBI" id="CHEBI:57540"/>
    </cofactor>
</comment>
<dbReference type="InterPro" id="IPR030963">
    <property type="entry name" value="DHQ_synth_fam"/>
</dbReference>
<dbReference type="Gene3D" id="3.40.50.1970">
    <property type="match status" value="1"/>
</dbReference>
<name>A0ABP8IHC8_9GAMM</name>
<feature type="domain" description="3-dehydroquinate synthase N-terminal" evidence="19">
    <location>
        <begin position="68"/>
        <end position="179"/>
    </location>
</feature>
<feature type="binding site" evidence="18">
    <location>
        <position position="184"/>
    </location>
    <ligand>
        <name>Zn(2+)</name>
        <dbReference type="ChEBI" id="CHEBI:29105"/>
    </ligand>
</feature>
<evidence type="ECO:0000256" key="2">
    <source>
        <dbReference type="ARBA" id="ARBA00001911"/>
    </source>
</evidence>
<dbReference type="InterPro" id="IPR016037">
    <property type="entry name" value="DHQ_synth_AroB"/>
</dbReference>
<keyword evidence="15 18" id="KW-0057">Aromatic amino acid biosynthesis</keyword>
<evidence type="ECO:0000313" key="21">
    <source>
        <dbReference type="EMBL" id="GAA4358463.1"/>
    </source>
</evidence>
<evidence type="ECO:0000256" key="18">
    <source>
        <dbReference type="HAMAP-Rule" id="MF_00110"/>
    </source>
</evidence>
<dbReference type="PANTHER" id="PTHR43622">
    <property type="entry name" value="3-DEHYDROQUINATE SYNTHASE"/>
    <property type="match status" value="1"/>
</dbReference>
<feature type="binding site" evidence="18">
    <location>
        <position position="247"/>
    </location>
    <ligand>
        <name>Zn(2+)</name>
        <dbReference type="ChEBI" id="CHEBI:29105"/>
    </ligand>
</feature>
<feature type="binding site" evidence="18">
    <location>
        <begin position="105"/>
        <end position="109"/>
    </location>
    <ligand>
        <name>NAD(+)</name>
        <dbReference type="ChEBI" id="CHEBI:57540"/>
    </ligand>
</feature>
<keyword evidence="12 18" id="KW-0547">Nucleotide-binding</keyword>
<dbReference type="InterPro" id="IPR056179">
    <property type="entry name" value="DHQS_C"/>
</dbReference>
<dbReference type="InterPro" id="IPR050071">
    <property type="entry name" value="Dehydroquinate_synthase"/>
</dbReference>
<comment type="subcellular location">
    <subcellularLocation>
        <location evidence="4 18">Cytoplasm</location>
    </subcellularLocation>
</comment>
<evidence type="ECO:0000256" key="17">
    <source>
        <dbReference type="ARBA" id="ARBA00023285"/>
    </source>
</evidence>
<evidence type="ECO:0000256" key="8">
    <source>
        <dbReference type="ARBA" id="ARBA00017684"/>
    </source>
</evidence>
<dbReference type="CDD" id="cd08195">
    <property type="entry name" value="DHQS"/>
    <property type="match status" value="1"/>
</dbReference>
<comment type="function">
    <text evidence="3 18">Catalyzes the conversion of 3-deoxy-D-arabino-heptulosonate 7-phosphate (DAHP) to dehydroquinate (DHQ).</text>
</comment>
<dbReference type="SUPFAM" id="SSF56796">
    <property type="entry name" value="Dehydroquinate synthase-like"/>
    <property type="match status" value="1"/>
</dbReference>
<keyword evidence="13 18" id="KW-0862">Zinc</keyword>
<feature type="binding site" evidence="18">
    <location>
        <position position="151"/>
    </location>
    <ligand>
        <name>NAD(+)</name>
        <dbReference type="ChEBI" id="CHEBI:57540"/>
    </ligand>
</feature>
<evidence type="ECO:0000256" key="1">
    <source>
        <dbReference type="ARBA" id="ARBA00001393"/>
    </source>
</evidence>
<dbReference type="InterPro" id="IPR030960">
    <property type="entry name" value="DHQS/DOIS_N"/>
</dbReference>